<dbReference type="Proteomes" id="UP000011864">
    <property type="component" value="Chromosome"/>
</dbReference>
<reference evidence="1 2" key="1">
    <citation type="journal article" date="2013" name="Genome Announc.">
        <title>Complete Genome Sequence of Glaciecola psychrophila Strain 170T.</title>
        <authorList>
            <person name="Yin J."/>
            <person name="Chen J."/>
            <person name="Liu G."/>
            <person name="Yu Y."/>
            <person name="Song L."/>
            <person name="Wang X."/>
            <person name="Qu X."/>
        </authorList>
    </citation>
    <scope>NUCLEOTIDE SEQUENCE [LARGE SCALE GENOMIC DNA]</scope>
    <source>
        <strain evidence="1 2">170</strain>
    </source>
</reference>
<protein>
    <submittedName>
        <fullName evidence="1">Uncharacterized protein</fullName>
    </submittedName>
</protein>
<name>K6ZPP9_9ALTE</name>
<gene>
    <name evidence="1" type="ORF">C427_2248</name>
</gene>
<sequence length="78" mass="8998">MRTNKTDQNEANIPNFAALNNSIVNEQEQLVKKLLVKELLANETMQKLEKNYLIDIAKHKNNSTIIKLLEDIPTRLHS</sequence>
<evidence type="ECO:0000313" key="2">
    <source>
        <dbReference type="Proteomes" id="UP000011864"/>
    </source>
</evidence>
<accession>K6ZPP9</accession>
<dbReference type="AlphaFoldDB" id="K6ZPP9"/>
<proteinExistence type="predicted"/>
<dbReference type="EMBL" id="CP003837">
    <property type="protein sequence ID" value="AGH44357.1"/>
    <property type="molecule type" value="Genomic_DNA"/>
</dbReference>
<organism evidence="1 2">
    <name type="scientific">Paraglaciecola psychrophila 170</name>
    <dbReference type="NCBI Taxonomy" id="1129794"/>
    <lineage>
        <taxon>Bacteria</taxon>
        <taxon>Pseudomonadati</taxon>
        <taxon>Pseudomonadota</taxon>
        <taxon>Gammaproteobacteria</taxon>
        <taxon>Alteromonadales</taxon>
        <taxon>Alteromonadaceae</taxon>
        <taxon>Paraglaciecola</taxon>
    </lineage>
</organism>
<keyword evidence="2" id="KW-1185">Reference proteome</keyword>
<dbReference type="KEGG" id="gps:C427_2248"/>
<dbReference type="PATRIC" id="fig|1129794.4.peg.2225"/>
<dbReference type="OrthoDB" id="6107162at2"/>
<dbReference type="RefSeq" id="WP_007638325.1">
    <property type="nucleotide sequence ID" value="NC_020514.1"/>
</dbReference>
<dbReference type="STRING" id="1129794.C427_2248"/>
<dbReference type="HOGENOM" id="CLU_197533_0_0_6"/>
<evidence type="ECO:0000313" key="1">
    <source>
        <dbReference type="EMBL" id="AGH44357.1"/>
    </source>
</evidence>